<name>A0ABW6BDE7_9SPHI</name>
<evidence type="ECO:0000256" key="2">
    <source>
        <dbReference type="ARBA" id="ARBA00004651"/>
    </source>
</evidence>
<evidence type="ECO:0000256" key="9">
    <source>
        <dbReference type="ARBA" id="ARBA00023136"/>
    </source>
</evidence>
<feature type="transmembrane region" description="Helical" evidence="10">
    <location>
        <begin position="148"/>
        <end position="165"/>
    </location>
</feature>
<keyword evidence="7 10" id="KW-0812">Transmembrane</keyword>
<dbReference type="RefSeq" id="WP_320182857.1">
    <property type="nucleotide sequence ID" value="NZ_CP138332.1"/>
</dbReference>
<dbReference type="EMBL" id="JBHUPB010000007">
    <property type="protein sequence ID" value="MFD2967575.1"/>
    <property type="molecule type" value="Genomic_DNA"/>
</dbReference>
<evidence type="ECO:0000256" key="10">
    <source>
        <dbReference type="SAM" id="Phobius"/>
    </source>
</evidence>
<evidence type="ECO:0000256" key="1">
    <source>
        <dbReference type="ARBA" id="ARBA00002672"/>
    </source>
</evidence>
<keyword evidence="12" id="KW-1185">Reference proteome</keyword>
<feature type="transmembrane region" description="Helical" evidence="10">
    <location>
        <begin position="39"/>
        <end position="56"/>
    </location>
</feature>
<keyword evidence="8 10" id="KW-1133">Transmembrane helix</keyword>
<proteinExistence type="inferred from homology"/>
<accession>A0ABW6BDE7</accession>
<evidence type="ECO:0000313" key="12">
    <source>
        <dbReference type="Proteomes" id="UP001597525"/>
    </source>
</evidence>
<evidence type="ECO:0000256" key="3">
    <source>
        <dbReference type="ARBA" id="ARBA00006669"/>
    </source>
</evidence>
<dbReference type="PANTHER" id="PTHR36122">
    <property type="entry name" value="NICOTINAMIDE RIBOSIDE TRANSPORTER PNUC"/>
    <property type="match status" value="1"/>
</dbReference>
<dbReference type="Pfam" id="PF04973">
    <property type="entry name" value="NMN_transporter"/>
    <property type="match status" value="1"/>
</dbReference>
<evidence type="ECO:0000256" key="4">
    <source>
        <dbReference type="ARBA" id="ARBA00017522"/>
    </source>
</evidence>
<organism evidence="11 12">
    <name type="scientific">Sphingobacterium bambusae</name>
    <dbReference type="NCBI Taxonomy" id="662858"/>
    <lineage>
        <taxon>Bacteria</taxon>
        <taxon>Pseudomonadati</taxon>
        <taxon>Bacteroidota</taxon>
        <taxon>Sphingobacteriia</taxon>
        <taxon>Sphingobacteriales</taxon>
        <taxon>Sphingobacteriaceae</taxon>
        <taxon>Sphingobacterium</taxon>
    </lineage>
</organism>
<keyword evidence="9 10" id="KW-0472">Membrane</keyword>
<evidence type="ECO:0000256" key="7">
    <source>
        <dbReference type="ARBA" id="ARBA00022692"/>
    </source>
</evidence>
<feature type="transmembrane region" description="Helical" evidence="10">
    <location>
        <begin position="12"/>
        <end position="33"/>
    </location>
</feature>
<keyword evidence="5" id="KW-0813">Transport</keyword>
<sequence length="204" mass="23814">MPELFTSLYQQFLSTTVLEWIATITGFLCVYLAARQNILNWPISIISVSIYAYLFYQNKLYGDAVLQIYFLSTAVYGWYYWQSADSSDTKPVQKLTKRHMLLTTVVILLLGTVLGALLRRFTDSDVPYIDGLCTSMSFVAQFLMTRKILQNWLIWVLVDIVYIPLYMHKDLVLTAILYVAFTIIAWNGYRAWRHTYKKERNQLA</sequence>
<dbReference type="NCBIfam" id="TIGR01528">
    <property type="entry name" value="NMN_trans_PnuC"/>
    <property type="match status" value="1"/>
</dbReference>
<dbReference type="Proteomes" id="UP001597525">
    <property type="component" value="Unassembled WGS sequence"/>
</dbReference>
<evidence type="ECO:0000256" key="8">
    <source>
        <dbReference type="ARBA" id="ARBA00022989"/>
    </source>
</evidence>
<comment type="function">
    <text evidence="1">Required for nicotinamide riboside transport across the inner membrane.</text>
</comment>
<evidence type="ECO:0000256" key="6">
    <source>
        <dbReference type="ARBA" id="ARBA00022475"/>
    </source>
</evidence>
<dbReference type="InterPro" id="IPR006419">
    <property type="entry name" value="NMN_transpt_PnuC"/>
</dbReference>
<evidence type="ECO:0000256" key="5">
    <source>
        <dbReference type="ARBA" id="ARBA00022448"/>
    </source>
</evidence>
<gene>
    <name evidence="11" type="primary">pnuC</name>
    <name evidence="11" type="ORF">ACFS7Y_09250</name>
</gene>
<evidence type="ECO:0000313" key="11">
    <source>
        <dbReference type="EMBL" id="MFD2967575.1"/>
    </source>
</evidence>
<feature type="transmembrane region" description="Helical" evidence="10">
    <location>
        <begin position="171"/>
        <end position="189"/>
    </location>
</feature>
<comment type="subcellular location">
    <subcellularLocation>
        <location evidence="2">Cell membrane</location>
        <topology evidence="2">Multi-pass membrane protein</topology>
    </subcellularLocation>
</comment>
<comment type="similarity">
    <text evidence="3">Belongs to the nicotinamide ribonucleoside (NR) uptake permease (TC 4.B.1) family.</text>
</comment>
<feature type="transmembrane region" description="Helical" evidence="10">
    <location>
        <begin position="63"/>
        <end position="81"/>
    </location>
</feature>
<comment type="caution">
    <text evidence="11">The sequence shown here is derived from an EMBL/GenBank/DDBJ whole genome shotgun (WGS) entry which is preliminary data.</text>
</comment>
<protein>
    <recommendedName>
        <fullName evidence="4">Nicotinamide riboside transporter PnuC</fullName>
    </recommendedName>
</protein>
<reference evidence="12" key="1">
    <citation type="journal article" date="2019" name="Int. J. Syst. Evol. Microbiol.">
        <title>The Global Catalogue of Microorganisms (GCM) 10K type strain sequencing project: providing services to taxonomists for standard genome sequencing and annotation.</title>
        <authorList>
            <consortium name="The Broad Institute Genomics Platform"/>
            <consortium name="The Broad Institute Genome Sequencing Center for Infectious Disease"/>
            <person name="Wu L."/>
            <person name="Ma J."/>
        </authorList>
    </citation>
    <scope>NUCLEOTIDE SEQUENCE [LARGE SCALE GENOMIC DNA]</scope>
    <source>
        <strain evidence="12">KCTC 22814</strain>
    </source>
</reference>
<feature type="transmembrane region" description="Helical" evidence="10">
    <location>
        <begin position="101"/>
        <end position="118"/>
    </location>
</feature>
<dbReference type="PANTHER" id="PTHR36122:SF2">
    <property type="entry name" value="NICOTINAMIDE RIBOSIDE TRANSPORTER PNUC"/>
    <property type="match status" value="1"/>
</dbReference>
<keyword evidence="6" id="KW-1003">Cell membrane</keyword>